<accession>A0A8H3FNC0</accession>
<proteinExistence type="predicted"/>
<reference evidence="1" key="1">
    <citation type="submission" date="2021-03" db="EMBL/GenBank/DDBJ databases">
        <authorList>
            <person name="Tagirdzhanova G."/>
        </authorList>
    </citation>
    <scope>NUCLEOTIDE SEQUENCE</scope>
</reference>
<evidence type="ECO:0000313" key="2">
    <source>
        <dbReference type="Proteomes" id="UP000664521"/>
    </source>
</evidence>
<organism evidence="1 2">
    <name type="scientific">Heterodermia speciosa</name>
    <dbReference type="NCBI Taxonomy" id="116794"/>
    <lineage>
        <taxon>Eukaryota</taxon>
        <taxon>Fungi</taxon>
        <taxon>Dikarya</taxon>
        <taxon>Ascomycota</taxon>
        <taxon>Pezizomycotina</taxon>
        <taxon>Lecanoromycetes</taxon>
        <taxon>OSLEUM clade</taxon>
        <taxon>Lecanoromycetidae</taxon>
        <taxon>Caliciales</taxon>
        <taxon>Physciaceae</taxon>
        <taxon>Heterodermia</taxon>
    </lineage>
</organism>
<dbReference type="EMBL" id="CAJPDS010000045">
    <property type="protein sequence ID" value="CAF9927766.1"/>
    <property type="molecule type" value="Genomic_DNA"/>
</dbReference>
<evidence type="ECO:0000313" key="1">
    <source>
        <dbReference type="EMBL" id="CAF9927766.1"/>
    </source>
</evidence>
<gene>
    <name evidence="1" type="ORF">HETSPECPRED_006677</name>
</gene>
<dbReference type="Proteomes" id="UP000664521">
    <property type="component" value="Unassembled WGS sequence"/>
</dbReference>
<protein>
    <submittedName>
        <fullName evidence="1">Uncharacterized protein</fullName>
    </submittedName>
</protein>
<sequence>HYNKCGCTNGFPTYEICDDADKSLEAMESSTFTYNSLVPYEFCEKEYKTHTSARVCIDCRGKCVDGSEKPSTAAESRLVMKDGAWAIKDGKKSAVVAKVEGGEDQVAEKRPEISGESYDVVWILNYKIQARVYRRKSGTRKSISNSSSSSQVCSFAAWSELRSS</sequence>
<name>A0A8H3FNC0_9LECA</name>
<keyword evidence="2" id="KW-1185">Reference proteome</keyword>
<feature type="non-terminal residue" evidence="1">
    <location>
        <position position="1"/>
    </location>
</feature>
<dbReference type="AlphaFoldDB" id="A0A8H3FNC0"/>
<comment type="caution">
    <text evidence="1">The sequence shown here is derived from an EMBL/GenBank/DDBJ whole genome shotgun (WGS) entry which is preliminary data.</text>
</comment>